<evidence type="ECO:0000313" key="2">
    <source>
        <dbReference type="EMBL" id="CAB5218514.1"/>
    </source>
</evidence>
<reference evidence="2" key="1">
    <citation type="submission" date="2020-05" db="EMBL/GenBank/DDBJ databases">
        <authorList>
            <person name="Chiriac C."/>
            <person name="Salcher M."/>
            <person name="Ghai R."/>
            <person name="Kavagutti S V."/>
        </authorList>
    </citation>
    <scope>NUCLEOTIDE SEQUENCE</scope>
</reference>
<keyword evidence="2" id="KW-0540">Nuclease</keyword>
<feature type="domain" description="YqaJ viral recombinase" evidence="1">
    <location>
        <begin position="28"/>
        <end position="163"/>
    </location>
</feature>
<dbReference type="InterPro" id="IPR051703">
    <property type="entry name" value="NF-kappa-B_Signaling_Reg"/>
</dbReference>
<dbReference type="Gene3D" id="3.90.320.10">
    <property type="match status" value="1"/>
</dbReference>
<proteinExistence type="predicted"/>
<dbReference type="Pfam" id="PF09588">
    <property type="entry name" value="YqaJ"/>
    <property type="match status" value="1"/>
</dbReference>
<dbReference type="PANTHER" id="PTHR46609:SF6">
    <property type="entry name" value="EXONUCLEASE, PHAGE-TYPE_RECB, C-TERMINAL DOMAIN-CONTAINING PROTEIN-RELATED"/>
    <property type="match status" value="1"/>
</dbReference>
<dbReference type="InterPro" id="IPR011604">
    <property type="entry name" value="PDDEXK-like_dom_sf"/>
</dbReference>
<dbReference type="InterPro" id="IPR011335">
    <property type="entry name" value="Restrct_endonuc-II-like"/>
</dbReference>
<dbReference type="SUPFAM" id="SSF52980">
    <property type="entry name" value="Restriction endonuclease-like"/>
    <property type="match status" value="1"/>
</dbReference>
<dbReference type="GO" id="GO:0004519">
    <property type="term" value="F:endonuclease activity"/>
    <property type="evidence" value="ECO:0007669"/>
    <property type="project" value="UniProtKB-KW"/>
</dbReference>
<dbReference type="EMBL" id="LR798260">
    <property type="protein sequence ID" value="CAB5218514.1"/>
    <property type="molecule type" value="Genomic_DNA"/>
</dbReference>
<gene>
    <name evidence="2" type="ORF">UFOVP219_27</name>
</gene>
<accession>A0A6J7WQY4</accession>
<keyword evidence="2" id="KW-0255">Endonuclease</keyword>
<protein>
    <submittedName>
        <fullName evidence="2">COG5377 Phage-related protein, predicted endonuclease</fullName>
    </submittedName>
</protein>
<keyword evidence="2" id="KW-0378">Hydrolase</keyword>
<name>A0A6J7WQY4_9CAUD</name>
<dbReference type="PANTHER" id="PTHR46609">
    <property type="entry name" value="EXONUCLEASE, PHAGE-TYPE/RECB, C-TERMINAL DOMAIN-CONTAINING PROTEIN"/>
    <property type="match status" value="1"/>
</dbReference>
<sequence length="299" mass="33612">MNNDKLEFLQHIQNNAVSLGEFESGSAEWHELRNQPGVISGSEIGAILSLSPFKSAYSLWAEKCGFVDVEQIDAKRNVAMRVGQLVEPAIFALFQEQNPDKFVKTVGSYAHKDFDWVHANPDGLGVDENGVPFILEIKHSASYWDGVPEHYKTQVYWYMFVFGVRKAIFAVLNAGRYKEFEIVWDDFTWSVIWQKVTEFRDLVLSKVAPAWDGSDSTFETVREMSPDIESRNEELGQLGLELWKAHVAAKEADTELQKLKAITISALNGAKNGTIDGEIVCTLSQRGAGKPYLTIKESK</sequence>
<organism evidence="2">
    <name type="scientific">uncultured Caudovirales phage</name>
    <dbReference type="NCBI Taxonomy" id="2100421"/>
    <lineage>
        <taxon>Viruses</taxon>
        <taxon>Duplodnaviria</taxon>
        <taxon>Heunggongvirae</taxon>
        <taxon>Uroviricota</taxon>
        <taxon>Caudoviricetes</taxon>
        <taxon>Peduoviridae</taxon>
        <taxon>Maltschvirus</taxon>
        <taxon>Maltschvirus maltsch</taxon>
    </lineage>
</organism>
<evidence type="ECO:0000259" key="1">
    <source>
        <dbReference type="Pfam" id="PF09588"/>
    </source>
</evidence>
<dbReference type="NCBIfam" id="TIGR03033">
    <property type="entry name" value="phage_rel_nuc"/>
    <property type="match status" value="1"/>
</dbReference>
<dbReference type="InterPro" id="IPR017482">
    <property type="entry name" value="Lambda-type_endonuclease"/>
</dbReference>
<dbReference type="InterPro" id="IPR019080">
    <property type="entry name" value="YqaJ_viral_recombinase"/>
</dbReference>